<keyword evidence="13" id="KW-1185">Reference proteome</keyword>
<feature type="binding site" evidence="7">
    <location>
        <position position="296"/>
    </location>
    <ligand>
        <name>AMP</name>
        <dbReference type="ChEBI" id="CHEBI:456215"/>
    </ligand>
</feature>
<sequence length="1133" mass="125135">MPCLKRKGEPTSPTEKEEGRGLPEEEPEQVARGRSRAMHLFCGLLATLAERMACGKYKRKRQGREGTALDLTSQNGLVVRMLGDVKGSTTVETSLTASVGPSRSTDACDTSEDASKTDSKPTTTLIMNYSLGEMNVGETEQRLPGGVGRCPYFRFMTLHRRRRRKNPTRHLEKKHQVLLDDLYNGLTQNILSQVGVWCFNAFTLNSVCGGRPVSVLCVYLLHKYGLIHHFKFDTVTVWKCFSLIEDGYHASNPYHNAIHAADVTQAMHCYLQERKIYQHLTPLEKLAALVAAVCHDLDHPGVNQPFLIATDNHLAALYKNFSVLENHHWRCAMGCLWESGLLDSWAADDVTSLQDMLRSLILATDITRQQEFLIKFKQYLDSGTFDMEDPEHRHFSLQIALKCADICNPCRPWEVSQQWSYKICDEFYRQGDYERQLNLPVTLLCDSKKMSVAKIQTDFINYVVAPLFDVWDRWLKTTLSNAMVANLNENLKKWEEKLPKKIPEEGTSLSPVVPSESSENPVDSTQEDLDEADGGTSPSSSGDSHQSVLGSLENVSRSLQLGRRHSVPLNMPRFLPRTIIRRESLPENGNDHVVIETVTMAGMSLTSLSSQSAEVNSTLTPDALLPEPSVTAMGGVGIGVPRLATRFVRRKSLPPLWLKQTRTRASHLLQPLSPTPSEDVPSEQATQENSPQDSDNTKRLGAVCSGGSVSSGGNNGSGCSGTGGCDRRETSVDTVDPTEQVHHPPSSDKLTSSQDIGVHNRKNVSNHQGAATFLHSDILDNYPYRPFIGRGLVRRASLDSTSINSKRESLDRLLHEGNKFPCVDRTNSELDKENLVPRETPIYQEQQHPMHAWKTRAWRSLNCDDENTCDPREKLMKPGIYRLNHSQGSLHAHGRRGSAPLLRPEELLGGLRGGAERPDYQYLSLRRGSAPSQANQKGCDTEVGPEVAGHHTPLTSTENLPFGEYVSGHSRLRGRRRGSIPFDHPGLCQPGSGGGGSLGVSGGGCGAAGFPSVLPHYYQEYHRGSGGLELLTGLWRSHLDPESSMFSDGDLCSQSSGGLTPSTPGATLPPHHTLPHTLHRRGSLPIDLFHSVCGITRGHSHFSAQAQRFRLSPIILPASSANPHSHFTFTSCL</sequence>
<feature type="region of interest" description="Disordered" evidence="10">
    <location>
        <begin position="503"/>
        <end position="547"/>
    </location>
</feature>
<feature type="region of interest" description="Disordered" evidence="10">
    <location>
        <begin position="93"/>
        <end position="120"/>
    </location>
</feature>
<dbReference type="EC" id="3.1.4.-" evidence="9"/>
<dbReference type="EMBL" id="JARAKH010000021">
    <property type="protein sequence ID" value="KAK8392840.1"/>
    <property type="molecule type" value="Genomic_DNA"/>
</dbReference>
<feature type="binding site" evidence="7">
    <location>
        <position position="456"/>
    </location>
    <ligand>
        <name>AMP</name>
        <dbReference type="ChEBI" id="CHEBI:456215"/>
    </ligand>
</feature>
<feature type="binding site" evidence="8">
    <location>
        <position position="295"/>
    </location>
    <ligand>
        <name>Zn(2+)</name>
        <dbReference type="ChEBI" id="CHEBI:29105"/>
        <label>1</label>
    </ligand>
</feature>
<dbReference type="Pfam" id="PF00233">
    <property type="entry name" value="PDEase_I"/>
    <property type="match status" value="1"/>
</dbReference>
<protein>
    <recommendedName>
        <fullName evidence="9">Phosphodiesterase</fullName>
        <ecNumber evidence="9">3.1.4.-</ecNumber>
    </recommendedName>
</protein>
<evidence type="ECO:0000256" key="7">
    <source>
        <dbReference type="PIRSR" id="PIRSR623088-2"/>
    </source>
</evidence>
<feature type="compositionally biased region" description="Gly residues" evidence="10">
    <location>
        <begin position="709"/>
        <end position="724"/>
    </location>
</feature>
<feature type="compositionally biased region" description="Low complexity" evidence="10">
    <location>
        <begin position="534"/>
        <end position="547"/>
    </location>
</feature>
<feature type="binding site" evidence="8">
    <location>
        <position position="296"/>
    </location>
    <ligand>
        <name>Zn(2+)</name>
        <dbReference type="ChEBI" id="CHEBI:29105"/>
        <label>1</label>
    </ligand>
</feature>
<feature type="active site" description="Proton donor" evidence="6">
    <location>
        <position position="255"/>
    </location>
</feature>
<keyword evidence="3 8" id="KW-0479">Metal-binding</keyword>
<feature type="compositionally biased region" description="Polar residues" evidence="10">
    <location>
        <begin position="1052"/>
        <end position="1065"/>
    </location>
</feature>
<feature type="binding site" evidence="7">
    <location>
        <begin position="255"/>
        <end position="259"/>
    </location>
    <ligand>
        <name>AMP</name>
        <dbReference type="ChEBI" id="CHEBI:456215"/>
    </ligand>
</feature>
<accession>A0AAW0TZD8</accession>
<gene>
    <name evidence="12" type="ORF">O3P69_013105</name>
</gene>
<dbReference type="InterPro" id="IPR002073">
    <property type="entry name" value="PDEase_catalytic_dom"/>
</dbReference>
<dbReference type="InterPro" id="IPR023088">
    <property type="entry name" value="PDEase"/>
</dbReference>
<dbReference type="GO" id="GO:0046872">
    <property type="term" value="F:metal ion binding"/>
    <property type="evidence" value="ECO:0007669"/>
    <property type="project" value="UniProtKB-KW"/>
</dbReference>
<feature type="compositionally biased region" description="Polar residues" evidence="10">
    <location>
        <begin position="683"/>
        <end position="694"/>
    </location>
</feature>
<dbReference type="Gene3D" id="1.10.1300.10">
    <property type="entry name" value="3'5'-cyclic nucleotide phosphodiesterase, catalytic domain"/>
    <property type="match status" value="1"/>
</dbReference>
<keyword evidence="4 9" id="KW-0378">Hydrolase</keyword>
<evidence type="ECO:0000259" key="11">
    <source>
        <dbReference type="PROSITE" id="PS51845"/>
    </source>
</evidence>
<dbReference type="SMART" id="SM00471">
    <property type="entry name" value="HDc"/>
    <property type="match status" value="1"/>
</dbReference>
<feature type="binding site" evidence="8">
    <location>
        <position position="405"/>
    </location>
    <ligand>
        <name>Zn(2+)</name>
        <dbReference type="ChEBI" id="CHEBI:29105"/>
        <label>1</label>
    </ligand>
</feature>
<evidence type="ECO:0000256" key="5">
    <source>
        <dbReference type="ARBA" id="ARBA00061458"/>
    </source>
</evidence>
<dbReference type="InterPro" id="IPR003607">
    <property type="entry name" value="HD/PDEase_dom"/>
</dbReference>
<feature type="binding site" evidence="8">
    <location>
        <position position="259"/>
    </location>
    <ligand>
        <name>Zn(2+)</name>
        <dbReference type="ChEBI" id="CHEBI:29105"/>
        <label>1</label>
    </ligand>
</feature>
<feature type="region of interest" description="Disordered" evidence="10">
    <location>
        <begin position="1"/>
        <end position="33"/>
    </location>
</feature>
<evidence type="ECO:0000256" key="9">
    <source>
        <dbReference type="RuleBase" id="RU363067"/>
    </source>
</evidence>
<dbReference type="GO" id="GO:0007165">
    <property type="term" value="P:signal transduction"/>
    <property type="evidence" value="ECO:0007669"/>
    <property type="project" value="InterPro"/>
</dbReference>
<comment type="catalytic activity">
    <reaction evidence="1">
        <text>3',5'-cyclic AMP + H2O = AMP + H(+)</text>
        <dbReference type="Rhea" id="RHEA:25277"/>
        <dbReference type="ChEBI" id="CHEBI:15377"/>
        <dbReference type="ChEBI" id="CHEBI:15378"/>
        <dbReference type="ChEBI" id="CHEBI:58165"/>
        <dbReference type="ChEBI" id="CHEBI:456215"/>
        <dbReference type="EC" id="3.1.4.53"/>
    </reaction>
</comment>
<dbReference type="Proteomes" id="UP001487740">
    <property type="component" value="Unassembled WGS sequence"/>
</dbReference>
<evidence type="ECO:0000256" key="2">
    <source>
        <dbReference type="ARBA" id="ARBA00004703"/>
    </source>
</evidence>
<dbReference type="CDD" id="cd00077">
    <property type="entry name" value="HDc"/>
    <property type="match status" value="1"/>
</dbReference>
<dbReference type="AlphaFoldDB" id="A0AAW0TZD8"/>
<comment type="similarity">
    <text evidence="5">Belongs to the cyclic nucleotide phosphodiesterase family. PDE7 subfamily.</text>
</comment>
<evidence type="ECO:0000313" key="12">
    <source>
        <dbReference type="EMBL" id="KAK8392840.1"/>
    </source>
</evidence>
<dbReference type="InterPro" id="IPR036971">
    <property type="entry name" value="PDEase_catalytic_dom_sf"/>
</dbReference>
<proteinExistence type="inferred from homology"/>
<comment type="caution">
    <text evidence="12">The sequence shown here is derived from an EMBL/GenBank/DDBJ whole genome shotgun (WGS) entry which is preliminary data.</text>
</comment>
<dbReference type="PROSITE" id="PS51845">
    <property type="entry name" value="PDEASE_I_2"/>
    <property type="match status" value="1"/>
</dbReference>
<evidence type="ECO:0000256" key="4">
    <source>
        <dbReference type="ARBA" id="ARBA00022801"/>
    </source>
</evidence>
<dbReference type="PRINTS" id="PR00387">
    <property type="entry name" value="PDIESTERASE1"/>
</dbReference>
<organism evidence="12 13">
    <name type="scientific">Scylla paramamosain</name>
    <name type="common">Mud crab</name>
    <dbReference type="NCBI Taxonomy" id="85552"/>
    <lineage>
        <taxon>Eukaryota</taxon>
        <taxon>Metazoa</taxon>
        <taxon>Ecdysozoa</taxon>
        <taxon>Arthropoda</taxon>
        <taxon>Crustacea</taxon>
        <taxon>Multicrustacea</taxon>
        <taxon>Malacostraca</taxon>
        <taxon>Eumalacostraca</taxon>
        <taxon>Eucarida</taxon>
        <taxon>Decapoda</taxon>
        <taxon>Pleocyemata</taxon>
        <taxon>Brachyura</taxon>
        <taxon>Eubrachyura</taxon>
        <taxon>Portunoidea</taxon>
        <taxon>Portunidae</taxon>
        <taxon>Portuninae</taxon>
        <taxon>Scylla</taxon>
    </lineage>
</organism>
<evidence type="ECO:0000256" key="1">
    <source>
        <dbReference type="ARBA" id="ARBA00000621"/>
    </source>
</evidence>
<evidence type="ECO:0000256" key="3">
    <source>
        <dbReference type="ARBA" id="ARBA00022723"/>
    </source>
</evidence>
<feature type="region of interest" description="Disordered" evidence="10">
    <location>
        <begin position="929"/>
        <end position="962"/>
    </location>
</feature>
<feature type="binding site" evidence="7">
    <location>
        <position position="405"/>
    </location>
    <ligand>
        <name>AMP</name>
        <dbReference type="ChEBI" id="CHEBI:456215"/>
    </ligand>
</feature>
<comment type="cofactor">
    <cofactor evidence="9">
        <name>a divalent metal cation</name>
        <dbReference type="ChEBI" id="CHEBI:60240"/>
    </cofactor>
    <text evidence="9">Binds 2 divalent metal cations per subunit. Site 1 may preferentially bind zinc ions, while site 2 has a preference for magnesium and/or manganese ions.</text>
</comment>
<feature type="compositionally biased region" description="Polar residues" evidence="10">
    <location>
        <begin position="93"/>
        <end position="108"/>
    </location>
</feature>
<comment type="pathway">
    <text evidence="2">Purine metabolism; 3',5'-cyclic AMP degradation; AMP from 3',5'-cyclic AMP: step 1/1.</text>
</comment>
<feature type="compositionally biased region" description="Basic and acidic residues" evidence="10">
    <location>
        <begin position="1"/>
        <end position="23"/>
    </location>
</feature>
<dbReference type="SUPFAM" id="SSF109604">
    <property type="entry name" value="HD-domain/PDEase-like"/>
    <property type="match status" value="1"/>
</dbReference>
<evidence type="ECO:0000313" key="13">
    <source>
        <dbReference type="Proteomes" id="UP001487740"/>
    </source>
</evidence>
<dbReference type="GO" id="GO:0004115">
    <property type="term" value="F:3',5'-cyclic-AMP phosphodiesterase activity"/>
    <property type="evidence" value="ECO:0007669"/>
    <property type="project" value="UniProtKB-EC"/>
</dbReference>
<dbReference type="FunFam" id="1.10.1300.10:FF:000004">
    <property type="entry name" value="Phosphodiesterase"/>
    <property type="match status" value="1"/>
</dbReference>
<name>A0AAW0TZD8_SCYPA</name>
<dbReference type="PANTHER" id="PTHR11347">
    <property type="entry name" value="CYCLIC NUCLEOTIDE PHOSPHODIESTERASE"/>
    <property type="match status" value="1"/>
</dbReference>
<evidence type="ECO:0000256" key="10">
    <source>
        <dbReference type="SAM" id="MobiDB-lite"/>
    </source>
</evidence>
<reference evidence="12 13" key="1">
    <citation type="submission" date="2023-03" db="EMBL/GenBank/DDBJ databases">
        <title>High-quality genome of Scylla paramamosain provides insights in environmental adaptation.</title>
        <authorList>
            <person name="Zhang L."/>
        </authorList>
    </citation>
    <scope>NUCLEOTIDE SEQUENCE [LARGE SCALE GENOMIC DNA]</scope>
    <source>
        <strain evidence="12">LZ_2023a</strain>
        <tissue evidence="12">Muscle</tissue>
    </source>
</reference>
<feature type="domain" description="PDEase" evidence="11">
    <location>
        <begin position="179"/>
        <end position="501"/>
    </location>
</feature>
<feature type="compositionally biased region" description="Low complexity" evidence="10">
    <location>
        <begin position="508"/>
        <end position="524"/>
    </location>
</feature>
<dbReference type="PROSITE" id="PS00126">
    <property type="entry name" value="PDEASE_I_1"/>
    <property type="match status" value="1"/>
</dbReference>
<evidence type="ECO:0000256" key="8">
    <source>
        <dbReference type="PIRSR" id="PIRSR623088-3"/>
    </source>
</evidence>
<feature type="region of interest" description="Disordered" evidence="10">
    <location>
        <begin position="667"/>
        <end position="753"/>
    </location>
</feature>
<feature type="binding site" evidence="8">
    <location>
        <position position="296"/>
    </location>
    <ligand>
        <name>Zn(2+)</name>
        <dbReference type="ChEBI" id="CHEBI:29105"/>
        <label>2</label>
    </ligand>
</feature>
<evidence type="ECO:0000256" key="6">
    <source>
        <dbReference type="PIRSR" id="PIRSR623088-1"/>
    </source>
</evidence>
<feature type="region of interest" description="Disordered" evidence="10">
    <location>
        <begin position="1046"/>
        <end position="1072"/>
    </location>
</feature>
<dbReference type="InterPro" id="IPR023174">
    <property type="entry name" value="PDEase_CS"/>
</dbReference>